<dbReference type="InParanoid" id="B9STD4"/>
<dbReference type="InterPro" id="IPR052609">
    <property type="entry name" value="Ribosome_Biogenesis_Reg"/>
</dbReference>
<reference evidence="4" key="1">
    <citation type="journal article" date="2010" name="Nat. Biotechnol.">
        <title>Draft genome sequence of the oilseed species Ricinus communis.</title>
        <authorList>
            <person name="Chan A.P."/>
            <person name="Crabtree J."/>
            <person name="Zhao Q."/>
            <person name="Lorenzi H."/>
            <person name="Orvis J."/>
            <person name="Puiu D."/>
            <person name="Melake-Berhan A."/>
            <person name="Jones K.M."/>
            <person name="Redman J."/>
            <person name="Chen G."/>
            <person name="Cahoon E.B."/>
            <person name="Gedil M."/>
            <person name="Stanke M."/>
            <person name="Haas B.J."/>
            <person name="Wortman J.R."/>
            <person name="Fraser-Liggett C.M."/>
            <person name="Ravel J."/>
            <person name="Rabinowicz P.D."/>
        </authorList>
    </citation>
    <scope>NUCLEOTIDE SEQUENCE [LARGE SCALE GENOMIC DNA]</scope>
    <source>
        <strain evidence="4">cv. Hale</strain>
    </source>
</reference>
<feature type="region of interest" description="Disordered" evidence="1">
    <location>
        <begin position="1369"/>
        <end position="1388"/>
    </location>
</feature>
<keyword evidence="4" id="KW-1185">Reference proteome</keyword>
<protein>
    <recommendedName>
        <fullName evidence="2">Nucleolar 27S pre-rRNA processing Urb2/Npa2 C-terminal domain-containing protein</fullName>
    </recommendedName>
</protein>
<dbReference type="InterPro" id="IPR018849">
    <property type="entry name" value="Urb2/Npa2_C"/>
</dbReference>
<feature type="region of interest" description="Disordered" evidence="1">
    <location>
        <begin position="1"/>
        <end position="50"/>
    </location>
</feature>
<proteinExistence type="predicted"/>
<feature type="compositionally biased region" description="Basic residues" evidence="1">
    <location>
        <begin position="9"/>
        <end position="18"/>
    </location>
</feature>
<accession>B9STD4</accession>
<gene>
    <name evidence="3" type="ORF">RCOM_0660980</name>
</gene>
<dbReference type="Proteomes" id="UP000008311">
    <property type="component" value="Unassembled WGS sequence"/>
</dbReference>
<dbReference type="GO" id="GO:0005730">
    <property type="term" value="C:nucleolus"/>
    <property type="evidence" value="ECO:0000318"/>
    <property type="project" value="GO_Central"/>
</dbReference>
<evidence type="ECO:0000259" key="2">
    <source>
        <dbReference type="Pfam" id="PF10441"/>
    </source>
</evidence>
<evidence type="ECO:0000313" key="4">
    <source>
        <dbReference type="Proteomes" id="UP000008311"/>
    </source>
</evidence>
<dbReference type="PANTHER" id="PTHR15682:SF2">
    <property type="entry name" value="UNHEALTHY RIBOSOME BIOGENESIS PROTEIN 2 HOMOLOG"/>
    <property type="match status" value="1"/>
</dbReference>
<organism evidence="3 4">
    <name type="scientific">Ricinus communis</name>
    <name type="common">Castor bean</name>
    <dbReference type="NCBI Taxonomy" id="3988"/>
    <lineage>
        <taxon>Eukaryota</taxon>
        <taxon>Viridiplantae</taxon>
        <taxon>Streptophyta</taxon>
        <taxon>Embryophyta</taxon>
        <taxon>Tracheophyta</taxon>
        <taxon>Spermatophyta</taxon>
        <taxon>Magnoliopsida</taxon>
        <taxon>eudicotyledons</taxon>
        <taxon>Gunneridae</taxon>
        <taxon>Pentapetalae</taxon>
        <taxon>rosids</taxon>
        <taxon>fabids</taxon>
        <taxon>Malpighiales</taxon>
        <taxon>Euphorbiaceae</taxon>
        <taxon>Acalyphoideae</taxon>
        <taxon>Acalypheae</taxon>
        <taxon>Ricinus</taxon>
    </lineage>
</organism>
<dbReference type="EMBL" id="EQ974128">
    <property type="protein sequence ID" value="EEF33131.1"/>
    <property type="molecule type" value="Genomic_DNA"/>
</dbReference>
<feature type="compositionally biased region" description="Polar residues" evidence="1">
    <location>
        <begin position="1369"/>
        <end position="1381"/>
    </location>
</feature>
<dbReference type="eggNOG" id="ENOG502QWPJ">
    <property type="taxonomic scope" value="Eukaryota"/>
</dbReference>
<evidence type="ECO:0000256" key="1">
    <source>
        <dbReference type="SAM" id="MobiDB-lite"/>
    </source>
</evidence>
<feature type="domain" description="Nucleolar 27S pre-rRNA processing Urb2/Npa2 C-terminal" evidence="2">
    <location>
        <begin position="1821"/>
        <end position="2056"/>
    </location>
</feature>
<feature type="compositionally biased region" description="Basic and acidic residues" evidence="1">
    <location>
        <begin position="22"/>
        <end position="45"/>
    </location>
</feature>
<name>B9STD4_RICCO</name>
<dbReference type="GO" id="GO:0042254">
    <property type="term" value="P:ribosome biogenesis"/>
    <property type="evidence" value="ECO:0000318"/>
    <property type="project" value="GO_Central"/>
</dbReference>
<dbReference type="PANTHER" id="PTHR15682">
    <property type="entry name" value="UNHEALTHY RIBOSOME BIOGENESIS PROTEIN 2 HOMOLOG"/>
    <property type="match status" value="1"/>
</dbReference>
<dbReference type="FunCoup" id="B9STD4">
    <property type="interactions" value="853"/>
</dbReference>
<evidence type="ECO:0000313" key="3">
    <source>
        <dbReference type="EMBL" id="EEF33131.1"/>
    </source>
</evidence>
<sequence length="2057" mass="231204">MADSSAKSSNKKKKKRKQLTSLDEKQRPPKTHRVSDEQEKEKVMELGESSKQNELNHTIEAAHPWRNLQLILSLQNKEIDLQKKVELAFSYVNLRATEEANEVEEEEETVKLSQLVVFLNDWIQSLLISTDKKMIIDSGVIVEACLDYRCWVIFKFCLEKSLRFQVSLSLSRNLLRTISCLSSNALSLLMEASVDCIDLVFNEGSLNSVVSDCVSMVFSSHGGLSNQNVELWISTVRVVLELACKIYDENLEGGNAGSFSLRFCCLVLEPFAKFLKVHPTRKNGFRDFIDELLGPLLHLLGILHLRFNGSNPSWMANLLRIVEEVFSQGVFHSVHVDGFLSLHSTEKYSASGDGNVKDSKIVNKSYHKHLFDKLERIMTSKKEAELSGLGKLFHLLVDRVKKQKAAPMSSEEARMAGKPDGSMYLSADSPKMLQQSSSAPLENSYVASNLTSEKRKSLFDFFVQIMEPLFLEMKSYLQSELEIGPLLFDVCCTLKSINHLLVSFSLERLYIKTEDISEGAFLNFLKKIYTAIFSFSTNLLRFSINDIDSGTQETLTLLANELLIALRYLLDIEYEVIGNDLTSLWLMVLSYLALGHSFKDAPNQCLLTSQILGFGCQLVKLYSELRQVENTICALCKAIRLVTVHKNNHNGDWSYGCFGSSKTSLPYEAFAKAVEMMLCAQEFKLAIHDGIKSIPEGQASECIRQLSEDLSESLEWMKSINSVADAKEFQESNTRSCKMSCFDLQAELFGRGFSEIYALVLDSLTVTSGNSTLLGKSLKDLMAVSCPSMSILVGLQPNSVNEFLSFITGKPSHMRPDVTKHKMPKLGVSTHWVFVFFFRLYMSSRSLYRQAIALMPPDKSRKMSAVMWDSFTAYSGKDLMERTNWTNDSYFSSVLQPSASLLVVIKSVSDNCPQGSNADCSPLIYIFHAMALQRLNDLNRQIKYLDYIRKSIDSIIEVNLLDDASLSQYCKRNRKWGRHLSCLKEEAEGLAEYIMSHLSLLGNDRISVQNLSLATDGHALVESDEWDLGVCSVNKKSLPTAIWWIVCQNIDIWSIHARKKKLKIFLSHVIRTGISLTTRDFTVGEGNKTGEAGFLNKITVHQISSELLINSILYEHNFVRRHLASRFCHLLKNSVLAIFNDFSIMDVDINSFPNWQEVLSTVGSLPMAILESKHVTFDELSEERPISPLSSKIAADNSMESPDMKFRACQSLLKLLCWLPKGYMNSRSFSIYVTYLLNLERYIISSISECTGAMSSYNLFELLRLLISCRRALKYLVMALSEEKTITSHSSVTPVLSEGLFSVLWLFKSVFMVVGLQETFSKDDSDEIGEMIFSLMDHTSYLFLELSKHSCTCAIRSIISKEPHKEQTNVRSVQEVSTSNESDSRVDSWGSDKGWKNILVMAESLKEQTQGLLIYLKDALCNEKLGNGVDLVNLNNLSSMVSWISGFLWGVSSALNHTNKIDSDKVEILKLNFEPSSQIGLCINVFTDFISFILHKYFVEDDRQRGSSFDVQNVEQPSDRSNCVLSQLDNYKCESLNNYFLQSLLDGDHPEAAILIRQLLIASSALLKLNLQTNCTTSLSSLVPSFFGISHVLLLKLADVSEVPQPFSLIWLDGVLKYLQELGSHFPSKVDSTSTVSVYTRLVELHLNALGKCITLQGKEATLASHEMESSSKILSNNKGSSESSFSHTSFFLDEFKARLRMSLKVLISKSIELHMFPAIQAIERALVGVQEGCTMIYEIKTGTADGGKVSSTVAAGIDCLDLVLEYISGGRQSSVVRGHIQKLVAALFNIIVHLQSSLVFYVRPTGSVHNGPDPGAVILMCVEVVTRISGKRALQMASWHVAQSLHVPAALFQDFSQLRLSKGPPLPDLFLDNQDCDPVMGKCSSVVDRKFSVELYAACCRLLYTTLKHQKRESEKCIAVLQNSARVLLHCLETVDNDLRVRKGYYSWGAQEGVKCACALRRIYEELRHHKDDFGQHCFKFLSDYIWVYSGYGPLKTGIRREMDEALKPGVYALIDACSVDDLQYLHSVFGEGPCRNTLAVLQHDYKLNFQYEGKV</sequence>
<dbReference type="STRING" id="3988.B9STD4"/>
<dbReference type="Pfam" id="PF10441">
    <property type="entry name" value="Urb2"/>
    <property type="match status" value="1"/>
</dbReference>